<feature type="region of interest" description="Disordered" evidence="1">
    <location>
        <begin position="114"/>
        <end position="136"/>
    </location>
</feature>
<reference evidence="3 4" key="1">
    <citation type="submission" date="2014-04" db="EMBL/GenBank/DDBJ databases">
        <authorList>
            <consortium name="DOE Joint Genome Institute"/>
            <person name="Kuo A."/>
            <person name="Zuccaro A."/>
            <person name="Kohler A."/>
            <person name="Nagy L.G."/>
            <person name="Floudas D."/>
            <person name="Copeland A."/>
            <person name="Barry K.W."/>
            <person name="Cichocki N."/>
            <person name="Veneault-Fourrey C."/>
            <person name="LaButti K."/>
            <person name="Lindquist E.A."/>
            <person name="Lipzen A."/>
            <person name="Lundell T."/>
            <person name="Morin E."/>
            <person name="Murat C."/>
            <person name="Sun H."/>
            <person name="Tunlid A."/>
            <person name="Henrissat B."/>
            <person name="Grigoriev I.V."/>
            <person name="Hibbett D.S."/>
            <person name="Martin F."/>
            <person name="Nordberg H.P."/>
            <person name="Cantor M.N."/>
            <person name="Hua S.X."/>
        </authorList>
    </citation>
    <scope>NUCLEOTIDE SEQUENCE [LARGE SCALE GENOMIC DNA]</scope>
    <source>
        <strain evidence="3 4">MAFF 305830</strain>
    </source>
</reference>
<gene>
    <name evidence="3" type="ORF">M408DRAFT_31302</name>
</gene>
<dbReference type="PROSITE" id="PS50213">
    <property type="entry name" value="FAS1"/>
    <property type="match status" value="3"/>
</dbReference>
<evidence type="ECO:0000259" key="2">
    <source>
        <dbReference type="PROSITE" id="PS50213"/>
    </source>
</evidence>
<dbReference type="InterPro" id="IPR000782">
    <property type="entry name" value="FAS1_domain"/>
</dbReference>
<dbReference type="PANTHER" id="PTHR10900:SF77">
    <property type="entry name" value="FI19380P1"/>
    <property type="match status" value="1"/>
</dbReference>
<name>A0A0C3AJ47_SERVB</name>
<dbReference type="EMBL" id="KN824780">
    <property type="protein sequence ID" value="KIM19356.1"/>
    <property type="molecule type" value="Genomic_DNA"/>
</dbReference>
<feature type="domain" description="FAS1" evidence="2">
    <location>
        <begin position="7"/>
        <end position="143"/>
    </location>
</feature>
<dbReference type="GO" id="GO:0005615">
    <property type="term" value="C:extracellular space"/>
    <property type="evidence" value="ECO:0007669"/>
    <property type="project" value="TreeGrafter"/>
</dbReference>
<feature type="non-terminal residue" evidence="3">
    <location>
        <position position="407"/>
    </location>
</feature>
<sequence>KPLQTTSTTLVDLLSADPDYIQLLRLLQRTRLIPTLNKLNGSTLFAPTNDAVQRHSVWTRFLAREDEEIQANDNINEQVRQTLLYHLLNYTLPTFPPAQNEVATYNTLHFPRIPVSPPSPNPPPAPPWVPLPGGSLHNESQRLRAAVRGDGDALDGSTKAYVDVDASGQNGTPVVKEPVSGTNCLLVGINDVLEVPKSLAAIIKDTPELSYLVNVLPEAQMQSLEKDPGLTVFLPEDDAWGVLHPVIRLYLESPFARGDLKWIVGMHVADGKLGYSDRFGEATRIRTIEGNKLRVNASSPDGITVSGAALRQRDVFASNGVLHTVSSLLLPPDSFTLNAEKYLLALNCSSFVGLLRSVNLTDLVTDQDAEYTILAPRDDVLDVIESTGHGGGSFPEKGTDELKKSLR</sequence>
<dbReference type="InterPro" id="IPR036378">
    <property type="entry name" value="FAS1_dom_sf"/>
</dbReference>
<dbReference type="OrthoDB" id="14252at2759"/>
<dbReference type="Pfam" id="PF02469">
    <property type="entry name" value="Fasciclin"/>
    <property type="match status" value="2"/>
</dbReference>
<keyword evidence="4" id="KW-1185">Reference proteome</keyword>
<protein>
    <recommendedName>
        <fullName evidence="2">FAS1 domain-containing protein</fullName>
    </recommendedName>
</protein>
<feature type="region of interest" description="Disordered" evidence="1">
    <location>
        <begin position="386"/>
        <end position="407"/>
    </location>
</feature>
<feature type="compositionally biased region" description="Basic and acidic residues" evidence="1">
    <location>
        <begin position="397"/>
        <end position="407"/>
    </location>
</feature>
<dbReference type="SUPFAM" id="SSF82153">
    <property type="entry name" value="FAS1 domain"/>
    <property type="match status" value="2"/>
</dbReference>
<dbReference type="AlphaFoldDB" id="A0A0C3AJ47"/>
<dbReference type="HOGENOM" id="CLU_056677_0_0_1"/>
<dbReference type="STRING" id="933852.A0A0C3AJ47"/>
<organism evidence="3 4">
    <name type="scientific">Serendipita vermifera MAFF 305830</name>
    <dbReference type="NCBI Taxonomy" id="933852"/>
    <lineage>
        <taxon>Eukaryota</taxon>
        <taxon>Fungi</taxon>
        <taxon>Dikarya</taxon>
        <taxon>Basidiomycota</taxon>
        <taxon>Agaricomycotina</taxon>
        <taxon>Agaricomycetes</taxon>
        <taxon>Sebacinales</taxon>
        <taxon>Serendipitaceae</taxon>
        <taxon>Serendipita</taxon>
    </lineage>
</organism>
<proteinExistence type="predicted"/>
<dbReference type="PANTHER" id="PTHR10900">
    <property type="entry name" value="PERIOSTIN-RELATED"/>
    <property type="match status" value="1"/>
</dbReference>
<accession>A0A0C3AJ47</accession>
<feature type="domain" description="FAS1" evidence="2">
    <location>
        <begin position="196"/>
        <end position="329"/>
    </location>
</feature>
<reference evidence="4" key="2">
    <citation type="submission" date="2015-01" db="EMBL/GenBank/DDBJ databases">
        <title>Evolutionary Origins and Diversification of the Mycorrhizal Mutualists.</title>
        <authorList>
            <consortium name="DOE Joint Genome Institute"/>
            <consortium name="Mycorrhizal Genomics Consortium"/>
            <person name="Kohler A."/>
            <person name="Kuo A."/>
            <person name="Nagy L.G."/>
            <person name="Floudas D."/>
            <person name="Copeland A."/>
            <person name="Barry K.W."/>
            <person name="Cichocki N."/>
            <person name="Veneault-Fourrey C."/>
            <person name="LaButti K."/>
            <person name="Lindquist E.A."/>
            <person name="Lipzen A."/>
            <person name="Lundell T."/>
            <person name="Morin E."/>
            <person name="Murat C."/>
            <person name="Riley R."/>
            <person name="Ohm R."/>
            <person name="Sun H."/>
            <person name="Tunlid A."/>
            <person name="Henrissat B."/>
            <person name="Grigoriev I.V."/>
            <person name="Hibbett D.S."/>
            <person name="Martin F."/>
        </authorList>
    </citation>
    <scope>NUCLEOTIDE SEQUENCE [LARGE SCALE GENOMIC DNA]</scope>
    <source>
        <strain evidence="4">MAFF 305830</strain>
    </source>
</reference>
<feature type="non-terminal residue" evidence="3">
    <location>
        <position position="1"/>
    </location>
</feature>
<dbReference type="Proteomes" id="UP000054097">
    <property type="component" value="Unassembled WGS sequence"/>
</dbReference>
<evidence type="ECO:0000256" key="1">
    <source>
        <dbReference type="SAM" id="MobiDB-lite"/>
    </source>
</evidence>
<dbReference type="GO" id="GO:0000329">
    <property type="term" value="C:fungal-type vacuole membrane"/>
    <property type="evidence" value="ECO:0007669"/>
    <property type="project" value="TreeGrafter"/>
</dbReference>
<dbReference type="GO" id="GO:0016236">
    <property type="term" value="P:macroautophagy"/>
    <property type="evidence" value="ECO:0007669"/>
    <property type="project" value="TreeGrafter"/>
</dbReference>
<evidence type="ECO:0000313" key="3">
    <source>
        <dbReference type="EMBL" id="KIM19356.1"/>
    </source>
</evidence>
<dbReference type="SMART" id="SM00554">
    <property type="entry name" value="FAS1"/>
    <property type="match status" value="1"/>
</dbReference>
<evidence type="ECO:0000313" key="4">
    <source>
        <dbReference type="Proteomes" id="UP000054097"/>
    </source>
</evidence>
<feature type="compositionally biased region" description="Pro residues" evidence="1">
    <location>
        <begin position="114"/>
        <end position="130"/>
    </location>
</feature>
<dbReference type="Gene3D" id="2.30.180.10">
    <property type="entry name" value="FAS1 domain"/>
    <property type="match status" value="2"/>
</dbReference>
<dbReference type="InterPro" id="IPR050904">
    <property type="entry name" value="Adhesion/Biosynth-related"/>
</dbReference>
<feature type="domain" description="FAS1" evidence="2">
    <location>
        <begin position="335"/>
        <end position="407"/>
    </location>
</feature>